<proteinExistence type="inferred from homology"/>
<evidence type="ECO:0000259" key="5">
    <source>
        <dbReference type="Pfam" id="PF04542"/>
    </source>
</evidence>
<accession>A0ABV2TDJ1</accession>
<keyword evidence="3" id="KW-0731">Sigma factor</keyword>
<dbReference type="Gene3D" id="1.10.1740.10">
    <property type="match status" value="1"/>
</dbReference>
<keyword evidence="4" id="KW-0804">Transcription</keyword>
<dbReference type="Gene3D" id="1.10.10.10">
    <property type="entry name" value="Winged helix-like DNA-binding domain superfamily/Winged helix DNA-binding domain"/>
    <property type="match status" value="1"/>
</dbReference>
<gene>
    <name evidence="7" type="ORF">ABR189_27185</name>
</gene>
<dbReference type="InterPro" id="IPR014284">
    <property type="entry name" value="RNA_pol_sigma-70_dom"/>
</dbReference>
<dbReference type="Pfam" id="PF08281">
    <property type="entry name" value="Sigma70_r4_2"/>
    <property type="match status" value="1"/>
</dbReference>
<dbReference type="InterPro" id="IPR013249">
    <property type="entry name" value="RNA_pol_sigma70_r4_t2"/>
</dbReference>
<dbReference type="EMBL" id="JBEXAC010000003">
    <property type="protein sequence ID" value="MET7001096.1"/>
    <property type="molecule type" value="Genomic_DNA"/>
</dbReference>
<evidence type="ECO:0000256" key="3">
    <source>
        <dbReference type="ARBA" id="ARBA00023082"/>
    </source>
</evidence>
<feature type="domain" description="RNA polymerase sigma-70 region 2" evidence="5">
    <location>
        <begin position="24"/>
        <end position="89"/>
    </location>
</feature>
<dbReference type="InterPro" id="IPR039425">
    <property type="entry name" value="RNA_pol_sigma-70-like"/>
</dbReference>
<comment type="caution">
    <text evidence="7">The sequence shown here is derived from an EMBL/GenBank/DDBJ whole genome shotgun (WGS) entry which is preliminary data.</text>
</comment>
<dbReference type="SUPFAM" id="SSF88659">
    <property type="entry name" value="Sigma3 and sigma4 domains of RNA polymerase sigma factors"/>
    <property type="match status" value="1"/>
</dbReference>
<dbReference type="InterPro" id="IPR014327">
    <property type="entry name" value="RNA_pol_sigma70_bacteroid"/>
</dbReference>
<protein>
    <submittedName>
        <fullName evidence="7">RNA polymerase sigma-70 factor</fullName>
    </submittedName>
</protein>
<feature type="domain" description="RNA polymerase sigma factor 70 region 4 type 2" evidence="6">
    <location>
        <begin position="118"/>
        <end position="168"/>
    </location>
</feature>
<dbReference type="Pfam" id="PF04542">
    <property type="entry name" value="Sigma70_r2"/>
    <property type="match status" value="1"/>
</dbReference>
<dbReference type="Proteomes" id="UP001549749">
    <property type="component" value="Unassembled WGS sequence"/>
</dbReference>
<dbReference type="InterPro" id="IPR036388">
    <property type="entry name" value="WH-like_DNA-bd_sf"/>
</dbReference>
<name>A0ABV2TDJ1_9BACT</name>
<dbReference type="NCBIfam" id="TIGR02937">
    <property type="entry name" value="sigma70-ECF"/>
    <property type="match status" value="1"/>
</dbReference>
<sequence length="190" mass="22416">MQEFSDIQLLEKIRNHDEAAFAELYNRHWQACYLTACRILNLPDLAEDIVQEVFFKIWERREAQQIESIKAYLQQATRNKVLNAIRARKTDHRFYSRLAAVSADLLEENHVLIRENEQLLVQLINMLPADCQETFRLSRLHHLTYKEIASLLQVSEKTVEKRMSKSLQYLRTHYVILVLLLPCLTALPPQ</sequence>
<dbReference type="PANTHER" id="PTHR43133">
    <property type="entry name" value="RNA POLYMERASE ECF-TYPE SIGMA FACTO"/>
    <property type="match status" value="1"/>
</dbReference>
<dbReference type="InterPro" id="IPR007627">
    <property type="entry name" value="RNA_pol_sigma70_r2"/>
</dbReference>
<organism evidence="7 8">
    <name type="scientific">Chitinophaga defluvii</name>
    <dbReference type="NCBI Taxonomy" id="3163343"/>
    <lineage>
        <taxon>Bacteria</taxon>
        <taxon>Pseudomonadati</taxon>
        <taxon>Bacteroidota</taxon>
        <taxon>Chitinophagia</taxon>
        <taxon>Chitinophagales</taxon>
        <taxon>Chitinophagaceae</taxon>
        <taxon>Chitinophaga</taxon>
    </lineage>
</organism>
<dbReference type="RefSeq" id="WP_354663669.1">
    <property type="nucleotide sequence ID" value="NZ_JBEXAC010000003.1"/>
</dbReference>
<evidence type="ECO:0000256" key="4">
    <source>
        <dbReference type="ARBA" id="ARBA00023163"/>
    </source>
</evidence>
<evidence type="ECO:0000313" key="8">
    <source>
        <dbReference type="Proteomes" id="UP001549749"/>
    </source>
</evidence>
<evidence type="ECO:0000259" key="6">
    <source>
        <dbReference type="Pfam" id="PF08281"/>
    </source>
</evidence>
<dbReference type="InterPro" id="IPR013325">
    <property type="entry name" value="RNA_pol_sigma_r2"/>
</dbReference>
<keyword evidence="8" id="KW-1185">Reference proteome</keyword>
<keyword evidence="2" id="KW-0805">Transcription regulation</keyword>
<dbReference type="PANTHER" id="PTHR43133:SF46">
    <property type="entry name" value="RNA POLYMERASE SIGMA-70 FACTOR ECF SUBFAMILY"/>
    <property type="match status" value="1"/>
</dbReference>
<dbReference type="InterPro" id="IPR013324">
    <property type="entry name" value="RNA_pol_sigma_r3/r4-like"/>
</dbReference>
<dbReference type="SUPFAM" id="SSF88946">
    <property type="entry name" value="Sigma2 domain of RNA polymerase sigma factors"/>
    <property type="match status" value="1"/>
</dbReference>
<comment type="similarity">
    <text evidence="1">Belongs to the sigma-70 factor family. ECF subfamily.</text>
</comment>
<evidence type="ECO:0000256" key="2">
    <source>
        <dbReference type="ARBA" id="ARBA00023015"/>
    </source>
</evidence>
<reference evidence="7 8" key="1">
    <citation type="submission" date="2024-06" db="EMBL/GenBank/DDBJ databases">
        <title>Chitinophaga defluvii sp. nov., isolated from municipal sewage.</title>
        <authorList>
            <person name="Zhang L."/>
        </authorList>
    </citation>
    <scope>NUCLEOTIDE SEQUENCE [LARGE SCALE GENOMIC DNA]</scope>
    <source>
        <strain evidence="7 8">H8</strain>
    </source>
</reference>
<evidence type="ECO:0000256" key="1">
    <source>
        <dbReference type="ARBA" id="ARBA00010641"/>
    </source>
</evidence>
<dbReference type="NCBIfam" id="TIGR02985">
    <property type="entry name" value="Sig70_bacteroi1"/>
    <property type="match status" value="1"/>
</dbReference>
<evidence type="ECO:0000313" key="7">
    <source>
        <dbReference type="EMBL" id="MET7001096.1"/>
    </source>
</evidence>